<organism evidence="9">
    <name type="scientific">Magnetococcus massalia (strain MO-1)</name>
    <dbReference type="NCBI Taxonomy" id="451514"/>
    <lineage>
        <taxon>Bacteria</taxon>
        <taxon>Pseudomonadati</taxon>
        <taxon>Pseudomonadota</taxon>
        <taxon>Magnetococcia</taxon>
        <taxon>Magnetococcales</taxon>
        <taxon>Magnetococcaceae</taxon>
        <taxon>Magnetococcus</taxon>
    </lineage>
</organism>
<evidence type="ECO:0000313" key="9">
    <source>
        <dbReference type="EMBL" id="CRH07428.1"/>
    </source>
</evidence>
<keyword evidence="3 6" id="KW-0479">Metal-binding</keyword>
<evidence type="ECO:0000256" key="1">
    <source>
        <dbReference type="ARBA" id="ARBA00022448"/>
    </source>
</evidence>
<dbReference type="EMBL" id="LO017727">
    <property type="protein sequence ID" value="CRH07428.1"/>
    <property type="molecule type" value="Genomic_DNA"/>
</dbReference>
<dbReference type="InterPro" id="IPR009056">
    <property type="entry name" value="Cyt_c-like_dom"/>
</dbReference>
<dbReference type="Gene3D" id="1.10.760.10">
    <property type="entry name" value="Cytochrome c-like domain"/>
    <property type="match status" value="1"/>
</dbReference>
<gene>
    <name evidence="9" type="primary">cycA</name>
    <name evidence="9" type="ORF">MAGMO_3291</name>
</gene>
<evidence type="ECO:0000256" key="6">
    <source>
        <dbReference type="PROSITE-ProRule" id="PRU00433"/>
    </source>
</evidence>
<feature type="chain" id="PRO_5013023771" evidence="7">
    <location>
        <begin position="24"/>
        <end position="131"/>
    </location>
</feature>
<feature type="domain" description="Cytochrome c" evidence="8">
    <location>
        <begin position="8"/>
        <end position="131"/>
    </location>
</feature>
<keyword evidence="5 6" id="KW-0408">Iron</keyword>
<feature type="signal peptide" evidence="7">
    <location>
        <begin position="1"/>
        <end position="23"/>
    </location>
</feature>
<evidence type="ECO:0000256" key="4">
    <source>
        <dbReference type="ARBA" id="ARBA00022982"/>
    </source>
</evidence>
<protein>
    <submittedName>
        <fullName evidence="9">Cytochrome c2</fullName>
    </submittedName>
</protein>
<evidence type="ECO:0000256" key="7">
    <source>
        <dbReference type="SAM" id="SignalP"/>
    </source>
</evidence>
<reference evidence="9" key="1">
    <citation type="submission" date="2015-04" db="EMBL/GenBank/DDBJ databases">
        <authorList>
            <person name="Syromyatnikov M.Y."/>
            <person name="Popov V.N."/>
        </authorList>
    </citation>
    <scope>NUCLEOTIDE SEQUENCE</scope>
    <source>
        <strain evidence="9">MO-1</strain>
    </source>
</reference>
<keyword evidence="7" id="KW-0732">Signal</keyword>
<evidence type="ECO:0000256" key="2">
    <source>
        <dbReference type="ARBA" id="ARBA00022617"/>
    </source>
</evidence>
<evidence type="ECO:0000256" key="3">
    <source>
        <dbReference type="ARBA" id="ARBA00022723"/>
    </source>
</evidence>
<keyword evidence="4" id="KW-0249">Electron transport</keyword>
<dbReference type="Pfam" id="PF00034">
    <property type="entry name" value="Cytochrom_C"/>
    <property type="match status" value="1"/>
</dbReference>
<accession>A0A1S7LLB1</accession>
<name>A0A1S7LLB1_MAGMO</name>
<dbReference type="GO" id="GO:0009055">
    <property type="term" value="F:electron transfer activity"/>
    <property type="evidence" value="ECO:0007669"/>
    <property type="project" value="InterPro"/>
</dbReference>
<dbReference type="PROSITE" id="PS51007">
    <property type="entry name" value="CYTC"/>
    <property type="match status" value="1"/>
</dbReference>
<sequence>MKFAHLALSAAVALTFFAGNADAASDKAMKKCKACHTWNEGGKHKVGPNLFGVYERGAAKAEGFKKYGKGLKEAGAKGLVWNEEKLMAYLKNPTKFLKAETGNKKAKSKMTFKMKKEDQRKAAIEFMKGNK</sequence>
<keyword evidence="1" id="KW-0813">Transport</keyword>
<evidence type="ECO:0000259" key="8">
    <source>
        <dbReference type="PROSITE" id="PS51007"/>
    </source>
</evidence>
<dbReference type="InterPro" id="IPR002327">
    <property type="entry name" value="Cyt_c_1A/1B"/>
</dbReference>
<dbReference type="AlphaFoldDB" id="A0A1S7LLB1"/>
<dbReference type="SUPFAM" id="SSF46626">
    <property type="entry name" value="Cytochrome c"/>
    <property type="match status" value="1"/>
</dbReference>
<dbReference type="PANTHER" id="PTHR11961">
    <property type="entry name" value="CYTOCHROME C"/>
    <property type="match status" value="1"/>
</dbReference>
<dbReference type="InterPro" id="IPR036909">
    <property type="entry name" value="Cyt_c-like_dom_sf"/>
</dbReference>
<dbReference type="GO" id="GO:0046872">
    <property type="term" value="F:metal ion binding"/>
    <property type="evidence" value="ECO:0007669"/>
    <property type="project" value="UniProtKB-KW"/>
</dbReference>
<dbReference type="GO" id="GO:0020037">
    <property type="term" value="F:heme binding"/>
    <property type="evidence" value="ECO:0007669"/>
    <property type="project" value="InterPro"/>
</dbReference>
<keyword evidence="2 6" id="KW-0349">Heme</keyword>
<evidence type="ECO:0000256" key="5">
    <source>
        <dbReference type="ARBA" id="ARBA00023004"/>
    </source>
</evidence>
<proteinExistence type="predicted"/>
<dbReference type="PRINTS" id="PR00604">
    <property type="entry name" value="CYTCHRMECIAB"/>
</dbReference>